<sequence>MSSTFEISSSEVFILRPYSEFEIRFKLDAAKGEQLNIYYKLINCRGFNADGSNDVVFSGSAMISASSMPSITLQSPEIPGDYRLWVSLAPDFADARAARVIVTVTKVEVSPEISLFKDESELISGVFFLYEKITVKKLLYNKSSEYKLFFCQAQPSSSVSAGISHHIIKVGFRHFLKSELIGLNKLAARGAEGFSEAADFIFREDFGIILFKFNGAALKTECINLIDFIESKNKIEIITAIKNFLIENLTSNFYGEPSQKKDVLINDYESLFFGGKVFGLFSYPPHVKIEGGGLVKPMKIEGENRSTLFETHKFKGTVEKAYDRSIVALARSGGNVLERSYFIYNPVIKKERLAKLINSTEYDFEIKSAPPLAIEEFYNVLLNKTFSENKDLAGLIKKNDIINFLRAVKNEKYSYKSAFSVGGLNPREMYLSGGDQIFMTSFEDVETDRHILYDFALFETYLKVNGAYNLMIKNSLPAKAADEFEDALDGVQTVQRPCFAPYLAAIETIRECATELFSKPGEAGEYYAALFLTEIGLLKNFYINAQSKIAQFIFRAADKRAKAILSGSIRTCKLFGGNFAAPSRPEPPQSPPKTAEEKSGDEPDQGQTGEGPKKSEPPASPIKSTFRKAAQNFVTLDNYDLFLVCLSPPYAGKEFKIERGATTIGRSRQSDICLRESPFMSGQHATIEVSEIAIKIKDLSSTNGTFINGDKIGEKVVHEECEVQFGDISFKLEFRKKGRKK</sequence>
<gene>
    <name evidence="3" type="ORF">A2008_03265</name>
</gene>
<evidence type="ECO:0000256" key="1">
    <source>
        <dbReference type="SAM" id="MobiDB-lite"/>
    </source>
</evidence>
<dbReference type="SUPFAM" id="SSF49879">
    <property type="entry name" value="SMAD/FHA domain"/>
    <property type="match status" value="1"/>
</dbReference>
<dbReference type="PROSITE" id="PS50006">
    <property type="entry name" value="FHA_DOMAIN"/>
    <property type="match status" value="1"/>
</dbReference>
<dbReference type="CDD" id="cd00060">
    <property type="entry name" value="FHA"/>
    <property type="match status" value="1"/>
</dbReference>
<feature type="domain" description="FHA" evidence="2">
    <location>
        <begin position="662"/>
        <end position="712"/>
    </location>
</feature>
<organism evidence="3 4">
    <name type="scientific">Candidatus Wallbacteria bacterium GWC2_49_35</name>
    <dbReference type="NCBI Taxonomy" id="1817813"/>
    <lineage>
        <taxon>Bacteria</taxon>
        <taxon>Candidatus Walliibacteriota</taxon>
    </lineage>
</organism>
<comment type="caution">
    <text evidence="3">The sequence shown here is derived from an EMBL/GenBank/DDBJ whole genome shotgun (WGS) entry which is preliminary data.</text>
</comment>
<reference evidence="3 4" key="1">
    <citation type="journal article" date="2016" name="Nat. Commun.">
        <title>Thousands of microbial genomes shed light on interconnected biogeochemical processes in an aquifer system.</title>
        <authorList>
            <person name="Anantharaman K."/>
            <person name="Brown C.T."/>
            <person name="Hug L.A."/>
            <person name="Sharon I."/>
            <person name="Castelle C.J."/>
            <person name="Probst A.J."/>
            <person name="Thomas B.C."/>
            <person name="Singh A."/>
            <person name="Wilkins M.J."/>
            <person name="Karaoz U."/>
            <person name="Brodie E.L."/>
            <person name="Williams K.H."/>
            <person name="Hubbard S.S."/>
            <person name="Banfield J.F."/>
        </authorList>
    </citation>
    <scope>NUCLEOTIDE SEQUENCE [LARGE SCALE GENOMIC DNA]</scope>
</reference>
<dbReference type="SMART" id="SM00240">
    <property type="entry name" value="FHA"/>
    <property type="match status" value="1"/>
</dbReference>
<name>A0A1F7WM50_9BACT</name>
<dbReference type="AlphaFoldDB" id="A0A1F7WM50"/>
<feature type="region of interest" description="Disordered" evidence="1">
    <location>
        <begin position="578"/>
        <end position="622"/>
    </location>
</feature>
<accession>A0A1F7WM50</accession>
<dbReference type="STRING" id="1817813.A2008_03265"/>
<dbReference type="Proteomes" id="UP000178735">
    <property type="component" value="Unassembled WGS sequence"/>
</dbReference>
<dbReference type="Gene3D" id="2.60.200.20">
    <property type="match status" value="1"/>
</dbReference>
<evidence type="ECO:0000313" key="3">
    <source>
        <dbReference type="EMBL" id="OGM03900.1"/>
    </source>
</evidence>
<evidence type="ECO:0000259" key="2">
    <source>
        <dbReference type="PROSITE" id="PS50006"/>
    </source>
</evidence>
<dbReference type="InterPro" id="IPR000253">
    <property type="entry name" value="FHA_dom"/>
</dbReference>
<dbReference type="Pfam" id="PF00498">
    <property type="entry name" value="FHA"/>
    <property type="match status" value="1"/>
</dbReference>
<dbReference type="EMBL" id="MGFH01000153">
    <property type="protein sequence ID" value="OGM03900.1"/>
    <property type="molecule type" value="Genomic_DNA"/>
</dbReference>
<evidence type="ECO:0000313" key="4">
    <source>
        <dbReference type="Proteomes" id="UP000178735"/>
    </source>
</evidence>
<proteinExistence type="predicted"/>
<protein>
    <recommendedName>
        <fullName evidence="2">FHA domain-containing protein</fullName>
    </recommendedName>
</protein>
<dbReference type="InterPro" id="IPR008984">
    <property type="entry name" value="SMAD_FHA_dom_sf"/>
</dbReference>